<evidence type="ECO:0000259" key="2">
    <source>
        <dbReference type="PROSITE" id="PS50966"/>
    </source>
</evidence>
<dbReference type="Pfam" id="PF04434">
    <property type="entry name" value="SWIM"/>
    <property type="match status" value="1"/>
</dbReference>
<dbReference type="EMBL" id="REGN01000699">
    <property type="protein sequence ID" value="RNA39870.1"/>
    <property type="molecule type" value="Genomic_DNA"/>
</dbReference>
<reference evidence="3 4" key="1">
    <citation type="journal article" date="2018" name="Sci. Rep.">
        <title>Genomic signatures of local adaptation to the degree of environmental predictability in rotifers.</title>
        <authorList>
            <person name="Franch-Gras L."/>
            <person name="Hahn C."/>
            <person name="Garcia-Roger E.M."/>
            <person name="Carmona M.J."/>
            <person name="Serra M."/>
            <person name="Gomez A."/>
        </authorList>
    </citation>
    <scope>NUCLEOTIDE SEQUENCE [LARGE SCALE GENOMIC DNA]</scope>
    <source>
        <strain evidence="3">HYR1</strain>
    </source>
</reference>
<sequence length="109" mass="12694">MTAILNGNPQDGCLSLAENFQSNKCEWDNFQQFLETIQELRIVQLNQDNWKLSTCTCPSWFKHYICKHIIGIAYRERLFDEIPKESWCLTLGQVASAERPRKMAKVLAK</sequence>
<feature type="domain" description="SWIM-type" evidence="2">
    <location>
        <begin position="41"/>
        <end position="77"/>
    </location>
</feature>
<accession>A0A3M7SWB1</accession>
<comment type="caution">
    <text evidence="3">The sequence shown here is derived from an EMBL/GenBank/DDBJ whole genome shotgun (WGS) entry which is preliminary data.</text>
</comment>
<keyword evidence="4" id="KW-1185">Reference proteome</keyword>
<dbReference type="InterPro" id="IPR007527">
    <property type="entry name" value="Znf_SWIM"/>
</dbReference>
<keyword evidence="1" id="KW-0479">Metal-binding</keyword>
<keyword evidence="1" id="KW-0863">Zinc-finger</keyword>
<name>A0A3M7SWB1_BRAPC</name>
<protein>
    <recommendedName>
        <fullName evidence="2">SWIM-type domain-containing protein</fullName>
    </recommendedName>
</protein>
<dbReference type="PROSITE" id="PS50966">
    <property type="entry name" value="ZF_SWIM"/>
    <property type="match status" value="1"/>
</dbReference>
<dbReference type="AlphaFoldDB" id="A0A3M7SWB1"/>
<evidence type="ECO:0000256" key="1">
    <source>
        <dbReference type="PROSITE-ProRule" id="PRU00325"/>
    </source>
</evidence>
<gene>
    <name evidence="3" type="ORF">BpHYR1_010387</name>
</gene>
<evidence type="ECO:0000313" key="3">
    <source>
        <dbReference type="EMBL" id="RNA39870.1"/>
    </source>
</evidence>
<proteinExistence type="predicted"/>
<dbReference type="Proteomes" id="UP000276133">
    <property type="component" value="Unassembled WGS sequence"/>
</dbReference>
<keyword evidence="1" id="KW-0862">Zinc</keyword>
<dbReference type="GO" id="GO:0008270">
    <property type="term" value="F:zinc ion binding"/>
    <property type="evidence" value="ECO:0007669"/>
    <property type="project" value="UniProtKB-KW"/>
</dbReference>
<organism evidence="3 4">
    <name type="scientific">Brachionus plicatilis</name>
    <name type="common">Marine rotifer</name>
    <name type="synonym">Brachionus muelleri</name>
    <dbReference type="NCBI Taxonomy" id="10195"/>
    <lineage>
        <taxon>Eukaryota</taxon>
        <taxon>Metazoa</taxon>
        <taxon>Spiralia</taxon>
        <taxon>Gnathifera</taxon>
        <taxon>Rotifera</taxon>
        <taxon>Eurotatoria</taxon>
        <taxon>Monogononta</taxon>
        <taxon>Pseudotrocha</taxon>
        <taxon>Ploima</taxon>
        <taxon>Brachionidae</taxon>
        <taxon>Brachionus</taxon>
    </lineage>
</organism>
<evidence type="ECO:0000313" key="4">
    <source>
        <dbReference type="Proteomes" id="UP000276133"/>
    </source>
</evidence>